<dbReference type="EMBL" id="JBJKFK010004696">
    <property type="protein sequence ID" value="KAL3308791.1"/>
    <property type="molecule type" value="Genomic_DNA"/>
</dbReference>
<evidence type="ECO:0000256" key="1">
    <source>
        <dbReference type="ARBA" id="ARBA00023284"/>
    </source>
</evidence>
<protein>
    <submittedName>
        <fullName evidence="2">Uncharacterized protein</fullName>
    </submittedName>
</protein>
<evidence type="ECO:0000313" key="3">
    <source>
        <dbReference type="Proteomes" id="UP001626550"/>
    </source>
</evidence>
<accession>A0ABD2PMQ8</accession>
<name>A0ABD2PMQ8_9PLAT</name>
<dbReference type="Proteomes" id="UP001626550">
    <property type="component" value="Unassembled WGS sequence"/>
</dbReference>
<keyword evidence="1" id="KW-0676">Redox-active center</keyword>
<reference evidence="2 3" key="1">
    <citation type="submission" date="2024-11" db="EMBL/GenBank/DDBJ databases">
        <title>Adaptive evolution of stress response genes in parasites aligns with host niche diversity.</title>
        <authorList>
            <person name="Hahn C."/>
            <person name="Resl P."/>
        </authorList>
    </citation>
    <scope>NUCLEOTIDE SEQUENCE [LARGE SCALE GENOMIC DNA]</scope>
    <source>
        <strain evidence="2">EGGRZ-B1_66</strain>
        <tissue evidence="2">Body</tissue>
    </source>
</reference>
<proteinExistence type="predicted"/>
<keyword evidence="3" id="KW-1185">Reference proteome</keyword>
<dbReference type="AlphaFoldDB" id="A0ABD2PMQ8"/>
<feature type="non-terminal residue" evidence="2">
    <location>
        <position position="1"/>
    </location>
</feature>
<gene>
    <name evidence="2" type="ORF">Ciccas_012673</name>
</gene>
<dbReference type="NCBIfam" id="TIGR02174">
    <property type="entry name" value="CXXU_selWTH"/>
    <property type="match status" value="1"/>
</dbReference>
<dbReference type="Gene3D" id="3.40.30.10">
    <property type="entry name" value="Glutaredoxin"/>
    <property type="match status" value="1"/>
</dbReference>
<comment type="caution">
    <text evidence="2">The sequence shown here is derived from an EMBL/GenBank/DDBJ whole genome shotgun (WGS) entry which is preliminary data.</text>
</comment>
<dbReference type="InterPro" id="IPR011893">
    <property type="entry name" value="Selenoprotein_Rdx-typ"/>
</dbReference>
<dbReference type="InterPro" id="IPR036249">
    <property type="entry name" value="Thioredoxin-like_sf"/>
</dbReference>
<dbReference type="SUPFAM" id="SSF52833">
    <property type="entry name" value="Thioredoxin-like"/>
    <property type="match status" value="1"/>
</dbReference>
<evidence type="ECO:0000313" key="2">
    <source>
        <dbReference type="EMBL" id="KAL3308791.1"/>
    </source>
</evidence>
<dbReference type="Pfam" id="PF10262">
    <property type="entry name" value="Rdx"/>
    <property type="match status" value="1"/>
</dbReference>
<sequence>VSDLRGKLQLKYPGKLTITAEVDYKSAGCFEVTVEDVLVFSKLKEHTFPTSEAHLNQIYSAIDAKL</sequence>
<organism evidence="2 3">
    <name type="scientific">Cichlidogyrus casuarinus</name>
    <dbReference type="NCBI Taxonomy" id="1844966"/>
    <lineage>
        <taxon>Eukaryota</taxon>
        <taxon>Metazoa</taxon>
        <taxon>Spiralia</taxon>
        <taxon>Lophotrochozoa</taxon>
        <taxon>Platyhelminthes</taxon>
        <taxon>Monogenea</taxon>
        <taxon>Monopisthocotylea</taxon>
        <taxon>Dactylogyridea</taxon>
        <taxon>Ancyrocephalidae</taxon>
        <taxon>Cichlidogyrus</taxon>
    </lineage>
</organism>